<evidence type="ECO:0000256" key="5">
    <source>
        <dbReference type="SAM" id="MobiDB-lite"/>
    </source>
</evidence>
<organism evidence="6 7">
    <name type="scientific">Lepeophtheirus salmonis</name>
    <name type="common">Salmon louse</name>
    <name type="synonym">Caligus salmonis</name>
    <dbReference type="NCBI Taxonomy" id="72036"/>
    <lineage>
        <taxon>Eukaryota</taxon>
        <taxon>Metazoa</taxon>
        <taxon>Ecdysozoa</taxon>
        <taxon>Arthropoda</taxon>
        <taxon>Crustacea</taxon>
        <taxon>Multicrustacea</taxon>
        <taxon>Hexanauplia</taxon>
        <taxon>Copepoda</taxon>
        <taxon>Siphonostomatoida</taxon>
        <taxon>Caligidae</taxon>
        <taxon>Lepeophtheirus</taxon>
    </lineage>
</organism>
<comment type="subcellular location">
    <subcellularLocation>
        <location evidence="1">Nucleus</location>
    </subcellularLocation>
</comment>
<name>A0A7R8D0P1_LEPSM</name>
<dbReference type="InterPro" id="IPR012677">
    <property type="entry name" value="Nucleotide-bd_a/b_plait_sf"/>
</dbReference>
<evidence type="ECO:0000313" key="6">
    <source>
        <dbReference type="EMBL" id="CAF2960888.1"/>
    </source>
</evidence>
<dbReference type="GO" id="GO:0010468">
    <property type="term" value="P:regulation of gene expression"/>
    <property type="evidence" value="ECO:0007669"/>
    <property type="project" value="TreeGrafter"/>
</dbReference>
<dbReference type="Proteomes" id="UP000675881">
    <property type="component" value="Chromosome 5"/>
</dbReference>
<evidence type="ECO:0000313" key="7">
    <source>
        <dbReference type="Proteomes" id="UP000675881"/>
    </source>
</evidence>
<protein>
    <submittedName>
        <fullName evidence="6">HNRNPABD</fullName>
    </submittedName>
</protein>
<dbReference type="SMART" id="SM00360">
    <property type="entry name" value="RRM"/>
    <property type="match status" value="1"/>
</dbReference>
<dbReference type="EMBL" id="HG994584">
    <property type="protein sequence ID" value="CAF2960888.1"/>
    <property type="molecule type" value="Genomic_DNA"/>
</dbReference>
<feature type="region of interest" description="Disordered" evidence="5">
    <location>
        <begin position="148"/>
        <end position="168"/>
    </location>
</feature>
<dbReference type="PANTHER" id="PTHR48033:SF10">
    <property type="entry name" value="RNA-BINDING PROTEIN SQUID"/>
    <property type="match status" value="1"/>
</dbReference>
<sequence length="301" mass="31837">MSATEENMGRASSEDDRKLFVGGLPQEASENDLKEYFEAYGSVTSTVLKMDQMTGRSRGFCLCGVRDAGVPGVCPGARACREGEEGGVQEGHGQAGQSLRGQVFRWVHHGRGYQIAFLSRIPQRNYSKKKKVTLNGQEVEIKKVTIKPELSRGGGGGGAGGGRGRNNAPWAGYDPWGGGYDGSWGYGAPMNTPWAASYGSGWGGWSSGGSFGGGKLGAGTGGSGYRGGRGGSRGNITSRPTSSELLFILFIHSILKKTAAACPSVQEGMTGGKRMMVLSQSYQFLPFPGRVLRQPVFPLFS</sequence>
<dbReference type="GO" id="GO:0003723">
    <property type="term" value="F:RNA binding"/>
    <property type="evidence" value="ECO:0007669"/>
    <property type="project" value="UniProtKB-UniRule"/>
</dbReference>
<dbReference type="PANTHER" id="PTHR48033">
    <property type="entry name" value="RNA-BINDING (RRM/RBD/RNP MOTIFS) FAMILY PROTEIN"/>
    <property type="match status" value="1"/>
</dbReference>
<keyword evidence="2 4" id="KW-0694">RNA-binding</keyword>
<dbReference type="OrthoDB" id="1875751at2759"/>
<keyword evidence="3" id="KW-0539">Nucleus</keyword>
<dbReference type="Pfam" id="PF00076">
    <property type="entry name" value="RRM_1"/>
    <property type="match status" value="1"/>
</dbReference>
<evidence type="ECO:0000256" key="1">
    <source>
        <dbReference type="ARBA" id="ARBA00004123"/>
    </source>
</evidence>
<keyword evidence="7" id="KW-1185">Reference proteome</keyword>
<evidence type="ECO:0000256" key="4">
    <source>
        <dbReference type="PROSITE-ProRule" id="PRU00176"/>
    </source>
</evidence>
<gene>
    <name evidence="6" type="ORF">LSAA_9721</name>
</gene>
<reference evidence="6" key="1">
    <citation type="submission" date="2021-02" db="EMBL/GenBank/DDBJ databases">
        <authorList>
            <person name="Bekaert M."/>
        </authorList>
    </citation>
    <scope>NUCLEOTIDE SEQUENCE</scope>
    <source>
        <strain evidence="6">IoA-00</strain>
    </source>
</reference>
<dbReference type="GO" id="GO:0005654">
    <property type="term" value="C:nucleoplasm"/>
    <property type="evidence" value="ECO:0007669"/>
    <property type="project" value="TreeGrafter"/>
</dbReference>
<dbReference type="GO" id="GO:0000785">
    <property type="term" value="C:chromatin"/>
    <property type="evidence" value="ECO:0007669"/>
    <property type="project" value="TreeGrafter"/>
</dbReference>
<dbReference type="InterPro" id="IPR000504">
    <property type="entry name" value="RRM_dom"/>
</dbReference>
<evidence type="ECO:0000256" key="3">
    <source>
        <dbReference type="ARBA" id="ARBA00023242"/>
    </source>
</evidence>
<dbReference type="PROSITE" id="PS50102">
    <property type="entry name" value="RRM"/>
    <property type="match status" value="1"/>
</dbReference>
<dbReference type="Gene3D" id="3.30.70.330">
    <property type="match status" value="1"/>
</dbReference>
<dbReference type="SUPFAM" id="SSF54928">
    <property type="entry name" value="RNA-binding domain, RBD"/>
    <property type="match status" value="1"/>
</dbReference>
<evidence type="ECO:0000256" key="2">
    <source>
        <dbReference type="ARBA" id="ARBA00022884"/>
    </source>
</evidence>
<feature type="compositionally biased region" description="Gly residues" evidence="5">
    <location>
        <begin position="152"/>
        <end position="164"/>
    </location>
</feature>
<dbReference type="InterPro" id="IPR035979">
    <property type="entry name" value="RBD_domain_sf"/>
</dbReference>
<dbReference type="AlphaFoldDB" id="A0A7R8D0P1"/>
<feature type="region of interest" description="Disordered" evidence="5">
    <location>
        <begin position="1"/>
        <end position="21"/>
    </location>
</feature>
<accession>A0A7R8D0P1</accession>
<proteinExistence type="predicted"/>